<dbReference type="EMBL" id="UXAW01000091">
    <property type="protein sequence ID" value="VDC32270.1"/>
    <property type="molecule type" value="Genomic_DNA"/>
</dbReference>
<keyword evidence="3" id="KW-1185">Reference proteome</keyword>
<gene>
    <name evidence="2" type="ORF">XINFAN_03351</name>
</gene>
<dbReference type="RefSeq" id="WP_124088058.1">
    <property type="nucleotide sequence ID" value="NZ_UXAW01000091.1"/>
</dbReference>
<reference evidence="2 3" key="1">
    <citation type="submission" date="2018-11" db="EMBL/GenBank/DDBJ databases">
        <authorList>
            <person name="Criscuolo A."/>
        </authorList>
    </citation>
    <scope>NUCLEOTIDE SEQUENCE [LARGE SCALE GENOMIC DNA]</scope>
    <source>
        <strain evidence="2">ACIP111625</strain>
    </source>
</reference>
<proteinExistence type="predicted"/>
<feature type="coiled-coil region" evidence="1">
    <location>
        <begin position="68"/>
        <end position="95"/>
    </location>
</feature>
<evidence type="ECO:0000313" key="3">
    <source>
        <dbReference type="Proteomes" id="UP000277498"/>
    </source>
</evidence>
<dbReference type="Proteomes" id="UP000277498">
    <property type="component" value="Unassembled WGS sequence"/>
</dbReference>
<evidence type="ECO:0000313" key="2">
    <source>
        <dbReference type="EMBL" id="VDC32270.1"/>
    </source>
</evidence>
<keyword evidence="1" id="KW-0175">Coiled coil</keyword>
<organism evidence="2 3">
    <name type="scientific">Pseudogemmobacter humi</name>
    <dbReference type="NCBI Taxonomy" id="2483812"/>
    <lineage>
        <taxon>Bacteria</taxon>
        <taxon>Pseudomonadati</taxon>
        <taxon>Pseudomonadota</taxon>
        <taxon>Alphaproteobacteria</taxon>
        <taxon>Rhodobacterales</taxon>
        <taxon>Paracoccaceae</taxon>
        <taxon>Pseudogemmobacter</taxon>
    </lineage>
</organism>
<dbReference type="OrthoDB" id="7865743at2"/>
<accession>A0A3P5XKL1</accession>
<sequence length="99" mass="10819">MTKTPRGAQEILADQFRLTAELSALTGEYHRLLQKVAAAGFARQMAEDEPGAALVEAERAEIAARLVAETCEEKMQDMEKQLSALGQELKALKRGSSDE</sequence>
<name>A0A3P5XKL1_9RHOB</name>
<dbReference type="AlphaFoldDB" id="A0A3P5XKL1"/>
<evidence type="ECO:0000256" key="1">
    <source>
        <dbReference type="SAM" id="Coils"/>
    </source>
</evidence>
<protein>
    <submittedName>
        <fullName evidence="2">Uncharacterized protein</fullName>
    </submittedName>
</protein>